<name>A0A0E9TLB4_ANGAN</name>
<reference evidence="1" key="2">
    <citation type="journal article" date="2015" name="Fish Shellfish Immunol.">
        <title>Early steps in the European eel (Anguilla anguilla)-Vibrio vulnificus interaction in the gills: Role of the RtxA13 toxin.</title>
        <authorList>
            <person name="Callol A."/>
            <person name="Pajuelo D."/>
            <person name="Ebbesson L."/>
            <person name="Teles M."/>
            <person name="MacKenzie S."/>
            <person name="Amaro C."/>
        </authorList>
    </citation>
    <scope>NUCLEOTIDE SEQUENCE</scope>
</reference>
<dbReference type="AlphaFoldDB" id="A0A0E9TLB4"/>
<dbReference type="EMBL" id="GBXM01054335">
    <property type="protein sequence ID" value="JAH54242.1"/>
    <property type="molecule type" value="Transcribed_RNA"/>
</dbReference>
<sequence length="32" mass="3708">MLQLSNPLLLSYDMEESMKNTIDSFILDIVPH</sequence>
<protein>
    <submittedName>
        <fullName evidence="1">Uncharacterized protein</fullName>
    </submittedName>
</protein>
<reference evidence="1" key="1">
    <citation type="submission" date="2014-11" db="EMBL/GenBank/DDBJ databases">
        <authorList>
            <person name="Amaro Gonzalez C."/>
        </authorList>
    </citation>
    <scope>NUCLEOTIDE SEQUENCE</scope>
</reference>
<accession>A0A0E9TLB4</accession>
<evidence type="ECO:0000313" key="1">
    <source>
        <dbReference type="EMBL" id="JAH54242.1"/>
    </source>
</evidence>
<proteinExistence type="predicted"/>
<organism evidence="1">
    <name type="scientific">Anguilla anguilla</name>
    <name type="common">European freshwater eel</name>
    <name type="synonym">Muraena anguilla</name>
    <dbReference type="NCBI Taxonomy" id="7936"/>
    <lineage>
        <taxon>Eukaryota</taxon>
        <taxon>Metazoa</taxon>
        <taxon>Chordata</taxon>
        <taxon>Craniata</taxon>
        <taxon>Vertebrata</taxon>
        <taxon>Euteleostomi</taxon>
        <taxon>Actinopterygii</taxon>
        <taxon>Neopterygii</taxon>
        <taxon>Teleostei</taxon>
        <taxon>Anguilliformes</taxon>
        <taxon>Anguillidae</taxon>
        <taxon>Anguilla</taxon>
    </lineage>
</organism>